<dbReference type="GeneID" id="34461761"/>
<feature type="transmembrane region" description="Helical" evidence="1">
    <location>
        <begin position="16"/>
        <end position="37"/>
    </location>
</feature>
<protein>
    <submittedName>
        <fullName evidence="2">Uncharacterized protein</fullName>
    </submittedName>
</protein>
<feature type="transmembrane region" description="Helical" evidence="1">
    <location>
        <begin position="58"/>
        <end position="76"/>
    </location>
</feature>
<feature type="transmembrane region" description="Helical" evidence="1">
    <location>
        <begin position="96"/>
        <end position="117"/>
    </location>
</feature>
<proteinExistence type="predicted"/>
<evidence type="ECO:0000313" key="3">
    <source>
        <dbReference type="Proteomes" id="UP000184300"/>
    </source>
</evidence>
<evidence type="ECO:0000313" key="2">
    <source>
        <dbReference type="EMBL" id="OJJ83625.1"/>
    </source>
</evidence>
<accession>A0A1L9VIC4</accession>
<dbReference type="Proteomes" id="UP000184300">
    <property type="component" value="Unassembled WGS sequence"/>
</dbReference>
<dbReference type="EMBL" id="KV878899">
    <property type="protein sequence ID" value="OJJ83625.1"/>
    <property type="molecule type" value="Genomic_DNA"/>
</dbReference>
<reference evidence="3" key="1">
    <citation type="journal article" date="2017" name="Genome Biol.">
        <title>Comparative genomics reveals high biological diversity and specific adaptations in the industrially and medically important fungal genus Aspergillus.</title>
        <authorList>
            <person name="de Vries R.P."/>
            <person name="Riley R."/>
            <person name="Wiebenga A."/>
            <person name="Aguilar-Osorio G."/>
            <person name="Amillis S."/>
            <person name="Uchima C.A."/>
            <person name="Anderluh G."/>
            <person name="Asadollahi M."/>
            <person name="Askin M."/>
            <person name="Barry K."/>
            <person name="Battaglia E."/>
            <person name="Bayram O."/>
            <person name="Benocci T."/>
            <person name="Braus-Stromeyer S.A."/>
            <person name="Caldana C."/>
            <person name="Canovas D."/>
            <person name="Cerqueira G.C."/>
            <person name="Chen F."/>
            <person name="Chen W."/>
            <person name="Choi C."/>
            <person name="Clum A."/>
            <person name="Dos Santos R.A."/>
            <person name="Damasio A.R."/>
            <person name="Diallinas G."/>
            <person name="Emri T."/>
            <person name="Fekete E."/>
            <person name="Flipphi M."/>
            <person name="Freyberg S."/>
            <person name="Gallo A."/>
            <person name="Gournas C."/>
            <person name="Habgood R."/>
            <person name="Hainaut M."/>
            <person name="Harispe M.L."/>
            <person name="Henrissat B."/>
            <person name="Hilden K.S."/>
            <person name="Hope R."/>
            <person name="Hossain A."/>
            <person name="Karabika E."/>
            <person name="Karaffa L."/>
            <person name="Karanyi Z."/>
            <person name="Krasevec N."/>
            <person name="Kuo A."/>
            <person name="Kusch H."/>
            <person name="LaButti K."/>
            <person name="Lagendijk E.L."/>
            <person name="Lapidus A."/>
            <person name="Levasseur A."/>
            <person name="Lindquist E."/>
            <person name="Lipzen A."/>
            <person name="Logrieco A.F."/>
            <person name="MacCabe A."/>
            <person name="Maekelae M.R."/>
            <person name="Malavazi I."/>
            <person name="Melin P."/>
            <person name="Meyer V."/>
            <person name="Mielnichuk N."/>
            <person name="Miskei M."/>
            <person name="Molnar A.P."/>
            <person name="Mule G."/>
            <person name="Ngan C.Y."/>
            <person name="Orejas M."/>
            <person name="Orosz E."/>
            <person name="Ouedraogo J.P."/>
            <person name="Overkamp K.M."/>
            <person name="Park H.-S."/>
            <person name="Perrone G."/>
            <person name="Piumi F."/>
            <person name="Punt P.J."/>
            <person name="Ram A.F."/>
            <person name="Ramon A."/>
            <person name="Rauscher S."/>
            <person name="Record E."/>
            <person name="Riano-Pachon D.M."/>
            <person name="Robert V."/>
            <person name="Roehrig J."/>
            <person name="Ruller R."/>
            <person name="Salamov A."/>
            <person name="Salih N.S."/>
            <person name="Samson R.A."/>
            <person name="Sandor E."/>
            <person name="Sanguinetti M."/>
            <person name="Schuetze T."/>
            <person name="Sepcic K."/>
            <person name="Shelest E."/>
            <person name="Sherlock G."/>
            <person name="Sophianopoulou V."/>
            <person name="Squina F.M."/>
            <person name="Sun H."/>
            <person name="Susca A."/>
            <person name="Todd R.B."/>
            <person name="Tsang A."/>
            <person name="Unkles S.E."/>
            <person name="van de Wiele N."/>
            <person name="van Rossen-Uffink D."/>
            <person name="Oliveira J.V."/>
            <person name="Vesth T.C."/>
            <person name="Visser J."/>
            <person name="Yu J.-H."/>
            <person name="Zhou M."/>
            <person name="Andersen M.R."/>
            <person name="Archer D.B."/>
            <person name="Baker S.E."/>
            <person name="Benoit I."/>
            <person name="Brakhage A.A."/>
            <person name="Braus G.H."/>
            <person name="Fischer R."/>
            <person name="Frisvad J.C."/>
            <person name="Goldman G.H."/>
            <person name="Houbraken J."/>
            <person name="Oakley B."/>
            <person name="Pocsi I."/>
            <person name="Scazzocchio C."/>
            <person name="Seiboth B."/>
            <person name="vanKuyk P.A."/>
            <person name="Wortman J."/>
            <person name="Dyer P.S."/>
            <person name="Grigoriev I.V."/>
        </authorList>
    </citation>
    <scope>NUCLEOTIDE SEQUENCE [LARGE SCALE GENOMIC DNA]</scope>
    <source>
        <strain evidence="3">CBS 516.65</strain>
    </source>
</reference>
<name>A0A1L9VIC4_ASPGL</name>
<keyword evidence="1" id="KW-0812">Transmembrane</keyword>
<sequence>MILGATVFRHRLLGPFAYAISSVLLCELHLIWTCTTISAVQLPLQSLFMHADTRKRRILAAPAFLYGILRALMYQVLDFMEWSSDTFSKEQVYPGISLRASAEVLAVIVLLGLRVLALLPASIMLTLTEASVLPGTLETVIPSPEKRRGAVIGELLGGPLNLSTFIGALKPFDISRVLWLVELHPKKCFIRIVFRVARFVTSPSCYSVIQTAITHCLAIQTLKSSEFCFTHNIRLSQ</sequence>
<dbReference type="VEuPathDB" id="FungiDB:ASPGLDRAFT_418612"/>
<dbReference type="OrthoDB" id="2896006at2759"/>
<dbReference type="STRING" id="1160497.A0A1L9VIC4"/>
<dbReference type="RefSeq" id="XP_022400323.1">
    <property type="nucleotide sequence ID" value="XM_022545500.1"/>
</dbReference>
<keyword evidence="3" id="KW-1185">Reference proteome</keyword>
<keyword evidence="1" id="KW-1133">Transmembrane helix</keyword>
<gene>
    <name evidence="2" type="ORF">ASPGLDRAFT_418612</name>
</gene>
<dbReference type="AlphaFoldDB" id="A0A1L9VIC4"/>
<organism evidence="2 3">
    <name type="scientific">Aspergillus glaucus CBS 516.65</name>
    <dbReference type="NCBI Taxonomy" id="1160497"/>
    <lineage>
        <taxon>Eukaryota</taxon>
        <taxon>Fungi</taxon>
        <taxon>Dikarya</taxon>
        <taxon>Ascomycota</taxon>
        <taxon>Pezizomycotina</taxon>
        <taxon>Eurotiomycetes</taxon>
        <taxon>Eurotiomycetidae</taxon>
        <taxon>Eurotiales</taxon>
        <taxon>Aspergillaceae</taxon>
        <taxon>Aspergillus</taxon>
        <taxon>Aspergillus subgen. Aspergillus</taxon>
    </lineage>
</organism>
<evidence type="ECO:0000256" key="1">
    <source>
        <dbReference type="SAM" id="Phobius"/>
    </source>
</evidence>
<keyword evidence="1" id="KW-0472">Membrane</keyword>